<dbReference type="PANTHER" id="PTHR15725">
    <property type="entry name" value="ZN-FINGER, C-X8-C-X5-C-X3-H TYPE-CONTAINING"/>
    <property type="match status" value="1"/>
</dbReference>
<dbReference type="Gene3D" id="4.10.1000.10">
    <property type="entry name" value="Zinc finger, CCCH-type"/>
    <property type="match status" value="1"/>
</dbReference>
<feature type="region of interest" description="Disordered" evidence="1">
    <location>
        <begin position="438"/>
        <end position="475"/>
    </location>
</feature>
<reference evidence="2" key="1">
    <citation type="submission" date="2022-03" db="EMBL/GenBank/DDBJ databases">
        <authorList>
            <person name="Martin C."/>
        </authorList>
    </citation>
    <scope>NUCLEOTIDE SEQUENCE</scope>
</reference>
<dbReference type="EMBL" id="CAIIXF020000006">
    <property type="protein sequence ID" value="CAH1785738.1"/>
    <property type="molecule type" value="Genomic_DNA"/>
</dbReference>
<dbReference type="Proteomes" id="UP000749559">
    <property type="component" value="Unassembled WGS sequence"/>
</dbReference>
<feature type="compositionally biased region" description="Pro residues" evidence="1">
    <location>
        <begin position="290"/>
        <end position="305"/>
    </location>
</feature>
<dbReference type="FunFam" id="4.10.1000.10:FF:000026">
    <property type="entry name" value="Zinc finger CCCH domain-containing protein 11A"/>
    <property type="match status" value="1"/>
</dbReference>
<dbReference type="PROSITE" id="PS50103">
    <property type="entry name" value="ZF_C3H1"/>
    <property type="match status" value="1"/>
</dbReference>
<dbReference type="Pfam" id="PF15663">
    <property type="entry name" value="zf-CCCH_3"/>
    <property type="match status" value="1"/>
</dbReference>
<feature type="region of interest" description="Disordered" evidence="1">
    <location>
        <begin position="632"/>
        <end position="882"/>
    </location>
</feature>
<proteinExistence type="predicted"/>
<feature type="compositionally biased region" description="Low complexity" evidence="1">
    <location>
        <begin position="788"/>
        <end position="810"/>
    </location>
</feature>
<feature type="compositionally biased region" description="Polar residues" evidence="1">
    <location>
        <begin position="574"/>
        <end position="584"/>
    </location>
</feature>
<gene>
    <name evidence="2" type="ORF">OFUS_LOCUS11755</name>
</gene>
<dbReference type="GO" id="GO:0046872">
    <property type="term" value="F:metal ion binding"/>
    <property type="evidence" value="ECO:0007669"/>
    <property type="project" value="InterPro"/>
</dbReference>
<dbReference type="InterPro" id="IPR000571">
    <property type="entry name" value="Znf_CCCH"/>
</dbReference>
<feature type="compositionally biased region" description="Polar residues" evidence="1">
    <location>
        <begin position="670"/>
        <end position="690"/>
    </location>
</feature>
<comment type="caution">
    <text evidence="2">The sequence shown here is derived from an EMBL/GenBank/DDBJ whole genome shotgun (WGS) entry which is preliminary data.</text>
</comment>
<feature type="compositionally biased region" description="Low complexity" evidence="1">
    <location>
        <begin position="717"/>
        <end position="737"/>
    </location>
</feature>
<evidence type="ECO:0000313" key="2">
    <source>
        <dbReference type="EMBL" id="CAH1785738.1"/>
    </source>
</evidence>
<keyword evidence="3" id="KW-1185">Reference proteome</keyword>
<sequence length="893" mass="99189">MAQQGDDCYFFYYSSCSKGDMCPFRHCEAALGNETVCSLWQDGCCTRRVCKFRHMEIKKDRSLEQCYWETQPGGCTKPHCAFRHTKSDDILPASNHIVSVTNATTSASSLAESFDRLIAKPLEMKVKKRLSIEEEQIPSPIVQPVVINPLSDESDAESSSGHTPVKKKPPVRLKEVTVPSQPTFIQTRRSSDATDITDVNVEIKSLEQIRMEKLARAKAQLAEFGEFEDYLVEDEEDQRFIQDEVSTVSSRISHRLGPSTEFDSHDSPPARNVISQPIKASKSRVVHPKLAPPPIPQTRIKPPPGQSTKTKIGIKKSESRNPVNIGVRTLAEIKKSKIKQNDISDKLKNDDRIARRRIALAETGVSIREKRLLNKDDDKQIGNEDEDILQMGRSKRQKIDISKRLGINENSQEKVAAETVEVKVKSLDEIRREKALLSMQKKTEGSASSNGDNTDVDTTNKLESETIPKHESRSVPVEQIKIKTLAQIREEKKKSSEKPVEIKIKTLEEIRQEKALRLGNTSNGDQDTSPRSDVKKQKISVKKVLPRVRQLYQPPKSRDAESSSKSPPKKASQLDENPGNTSPVKSSKKINSIWSKKPDSSQTVEVDTPKPTEAKSTNEIKIKTFAEIMAEKKQRQKEMHNSSAVSEADPKPTMKRKFTPVVFDLDAKGSDSTIGHRSTSQQNSKITPSSKPVGAVARQTRKIKLNKNIAKVMPRTSAEANNQENNSNSLSSSMSSNKDVTTASTRTNLPQGIVTSSTDNDTQEKLVTSSKTSSVSVEPEISKINSQTPSGTVDSTPTPSTPSPSVQTPPRALSPRVSSSTFKRKISPSVSRQHSNNSDRMHSAEKKSRNPSSNADDDLDQLLNEIGDNEDPVPLEESKSADDLLLELEELLE</sequence>
<feature type="compositionally biased region" description="Basic and acidic residues" evidence="1">
    <location>
        <begin position="607"/>
        <end position="619"/>
    </location>
</feature>
<evidence type="ECO:0000313" key="3">
    <source>
        <dbReference type="Proteomes" id="UP000749559"/>
    </source>
</evidence>
<organism evidence="2 3">
    <name type="scientific">Owenia fusiformis</name>
    <name type="common">Polychaete worm</name>
    <dbReference type="NCBI Taxonomy" id="6347"/>
    <lineage>
        <taxon>Eukaryota</taxon>
        <taxon>Metazoa</taxon>
        <taxon>Spiralia</taxon>
        <taxon>Lophotrochozoa</taxon>
        <taxon>Annelida</taxon>
        <taxon>Polychaeta</taxon>
        <taxon>Sedentaria</taxon>
        <taxon>Canalipalpata</taxon>
        <taxon>Sabellida</taxon>
        <taxon>Oweniida</taxon>
        <taxon>Oweniidae</taxon>
        <taxon>Owenia</taxon>
    </lineage>
</organism>
<dbReference type="OrthoDB" id="5395350at2759"/>
<feature type="region of interest" description="Disordered" evidence="1">
    <location>
        <begin position="282"/>
        <end position="312"/>
    </location>
</feature>
<feature type="compositionally biased region" description="Polar residues" evidence="1">
    <location>
        <begin position="738"/>
        <end position="760"/>
    </location>
</feature>
<evidence type="ECO:0000256" key="1">
    <source>
        <dbReference type="SAM" id="MobiDB-lite"/>
    </source>
</evidence>
<feature type="compositionally biased region" description="Low complexity" evidence="1">
    <location>
        <begin position="767"/>
        <end position="777"/>
    </location>
</feature>
<dbReference type="InterPro" id="IPR041686">
    <property type="entry name" value="Znf-CCCH_3"/>
</dbReference>
<dbReference type="SMART" id="SM00356">
    <property type="entry name" value="ZnF_C3H1"/>
    <property type="match status" value="3"/>
</dbReference>
<feature type="compositionally biased region" description="Polar residues" evidence="1">
    <location>
        <begin position="445"/>
        <end position="457"/>
    </location>
</feature>
<accession>A0A8J1U0I6</accession>
<feature type="compositionally biased region" description="Basic residues" evidence="1">
    <location>
        <begin position="537"/>
        <end position="546"/>
    </location>
</feature>
<feature type="region of interest" description="Disordered" evidence="1">
    <location>
        <begin position="151"/>
        <end position="170"/>
    </location>
</feature>
<protein>
    <submittedName>
        <fullName evidence="2">Uncharacterized protein</fullName>
    </submittedName>
</protein>
<dbReference type="PANTHER" id="PTHR15725:SF14">
    <property type="entry name" value="ZINC FINGER CCCH DOMAIN-CONTAINING PROTEIN 11A"/>
    <property type="match status" value="1"/>
</dbReference>
<feature type="compositionally biased region" description="Basic and acidic residues" evidence="1">
    <location>
        <begin position="837"/>
        <end position="848"/>
    </location>
</feature>
<feature type="compositionally biased region" description="Basic and acidic residues" evidence="1">
    <location>
        <begin position="458"/>
        <end position="473"/>
    </location>
</feature>
<feature type="region of interest" description="Disordered" evidence="1">
    <location>
        <begin position="515"/>
        <end position="619"/>
    </location>
</feature>
<dbReference type="AlphaFoldDB" id="A0A8J1U0I6"/>
<name>A0A8J1U0I6_OWEFU</name>